<organism evidence="1">
    <name type="scientific">Sesamum radiatum</name>
    <name type="common">Black benniseed</name>
    <dbReference type="NCBI Taxonomy" id="300843"/>
    <lineage>
        <taxon>Eukaryota</taxon>
        <taxon>Viridiplantae</taxon>
        <taxon>Streptophyta</taxon>
        <taxon>Embryophyta</taxon>
        <taxon>Tracheophyta</taxon>
        <taxon>Spermatophyta</taxon>
        <taxon>Magnoliopsida</taxon>
        <taxon>eudicotyledons</taxon>
        <taxon>Gunneridae</taxon>
        <taxon>Pentapetalae</taxon>
        <taxon>asterids</taxon>
        <taxon>lamiids</taxon>
        <taxon>Lamiales</taxon>
        <taxon>Pedaliaceae</taxon>
        <taxon>Sesamum</taxon>
    </lineage>
</organism>
<gene>
    <name evidence="1" type="ORF">Sradi_3780600</name>
</gene>
<reference evidence="1" key="1">
    <citation type="submission" date="2020-06" db="EMBL/GenBank/DDBJ databases">
        <authorList>
            <person name="Li T."/>
            <person name="Hu X."/>
            <person name="Zhang T."/>
            <person name="Song X."/>
            <person name="Zhang H."/>
            <person name="Dai N."/>
            <person name="Sheng W."/>
            <person name="Hou X."/>
            <person name="Wei L."/>
        </authorList>
    </citation>
    <scope>NUCLEOTIDE SEQUENCE</scope>
    <source>
        <strain evidence="1">G02</strain>
        <tissue evidence="1">Leaf</tissue>
    </source>
</reference>
<comment type="caution">
    <text evidence="1">The sequence shown here is derived from an EMBL/GenBank/DDBJ whole genome shotgun (WGS) entry which is preliminary data.</text>
</comment>
<dbReference type="EMBL" id="JACGWJ010000016">
    <property type="protein sequence ID" value="KAL0360961.1"/>
    <property type="molecule type" value="Genomic_DNA"/>
</dbReference>
<accession>A0AAW2Q023</accession>
<sequence>MEGMQQRGEYLGGVTNLKAFLPLVKAYQAFQAPRTSPSTLAAQPLNLADRFRRQTLGFRSLRVLGVGLLSYTC</sequence>
<name>A0AAW2Q023_SESRA</name>
<reference evidence="1" key="2">
    <citation type="journal article" date="2024" name="Plant">
        <title>Genomic evolution and insights into agronomic trait innovations of Sesamum species.</title>
        <authorList>
            <person name="Miao H."/>
            <person name="Wang L."/>
            <person name="Qu L."/>
            <person name="Liu H."/>
            <person name="Sun Y."/>
            <person name="Le M."/>
            <person name="Wang Q."/>
            <person name="Wei S."/>
            <person name="Zheng Y."/>
            <person name="Lin W."/>
            <person name="Duan Y."/>
            <person name="Cao H."/>
            <person name="Xiong S."/>
            <person name="Wang X."/>
            <person name="Wei L."/>
            <person name="Li C."/>
            <person name="Ma Q."/>
            <person name="Ju M."/>
            <person name="Zhao R."/>
            <person name="Li G."/>
            <person name="Mu C."/>
            <person name="Tian Q."/>
            <person name="Mei H."/>
            <person name="Zhang T."/>
            <person name="Gao T."/>
            <person name="Zhang H."/>
        </authorList>
    </citation>
    <scope>NUCLEOTIDE SEQUENCE</scope>
    <source>
        <strain evidence="1">G02</strain>
    </source>
</reference>
<dbReference type="AlphaFoldDB" id="A0AAW2Q023"/>
<protein>
    <submittedName>
        <fullName evidence="1">Uncharacterized protein</fullName>
    </submittedName>
</protein>
<evidence type="ECO:0000313" key="1">
    <source>
        <dbReference type="EMBL" id="KAL0360961.1"/>
    </source>
</evidence>
<proteinExistence type="predicted"/>